<feature type="domain" description="Reverse transcriptase Ty1/copia-type" evidence="1">
    <location>
        <begin position="44"/>
        <end position="99"/>
    </location>
</feature>
<dbReference type="InterPro" id="IPR013103">
    <property type="entry name" value="RVT_2"/>
</dbReference>
<gene>
    <name evidence="2" type="ORF">CR513_37006</name>
</gene>
<protein>
    <recommendedName>
        <fullName evidence="1">Reverse transcriptase Ty1/copia-type domain-containing protein</fullName>
    </recommendedName>
</protein>
<name>A0A371FVM9_MUCPR</name>
<evidence type="ECO:0000259" key="1">
    <source>
        <dbReference type="Pfam" id="PF07727"/>
    </source>
</evidence>
<evidence type="ECO:0000313" key="2">
    <source>
        <dbReference type="EMBL" id="RDX82230.1"/>
    </source>
</evidence>
<reference evidence="2" key="1">
    <citation type="submission" date="2018-05" db="EMBL/GenBank/DDBJ databases">
        <title>Draft genome of Mucuna pruriens seed.</title>
        <authorList>
            <person name="Nnadi N.E."/>
            <person name="Vos R."/>
            <person name="Hasami M.H."/>
            <person name="Devisetty U.K."/>
            <person name="Aguiy J.C."/>
        </authorList>
    </citation>
    <scope>NUCLEOTIDE SEQUENCE [LARGE SCALE GENOMIC DNA]</scope>
    <source>
        <strain evidence="2">JCA_2017</strain>
    </source>
</reference>
<dbReference type="EMBL" id="QJKJ01007692">
    <property type="protein sequence ID" value="RDX82230.1"/>
    <property type="molecule type" value="Genomic_DNA"/>
</dbReference>
<accession>A0A371FVM9</accession>
<evidence type="ECO:0000313" key="3">
    <source>
        <dbReference type="Proteomes" id="UP000257109"/>
    </source>
</evidence>
<feature type="non-terminal residue" evidence="2">
    <location>
        <position position="1"/>
    </location>
</feature>
<dbReference type="STRING" id="157652.A0A371FVM9"/>
<proteinExistence type="predicted"/>
<dbReference type="Pfam" id="PF07727">
    <property type="entry name" value="RVT_2"/>
    <property type="match status" value="1"/>
</dbReference>
<dbReference type="OrthoDB" id="1709798at2759"/>
<feature type="non-terminal residue" evidence="2">
    <location>
        <position position="164"/>
    </location>
</feature>
<keyword evidence="3" id="KW-1185">Reference proteome</keyword>
<dbReference type="Proteomes" id="UP000257109">
    <property type="component" value="Unassembled WGS sequence"/>
</dbReference>
<organism evidence="2 3">
    <name type="scientific">Mucuna pruriens</name>
    <name type="common">Velvet bean</name>
    <name type="synonym">Dolichos pruriens</name>
    <dbReference type="NCBI Taxonomy" id="157652"/>
    <lineage>
        <taxon>Eukaryota</taxon>
        <taxon>Viridiplantae</taxon>
        <taxon>Streptophyta</taxon>
        <taxon>Embryophyta</taxon>
        <taxon>Tracheophyta</taxon>
        <taxon>Spermatophyta</taxon>
        <taxon>Magnoliopsida</taxon>
        <taxon>eudicotyledons</taxon>
        <taxon>Gunneridae</taxon>
        <taxon>Pentapetalae</taxon>
        <taxon>rosids</taxon>
        <taxon>fabids</taxon>
        <taxon>Fabales</taxon>
        <taxon>Fabaceae</taxon>
        <taxon>Papilionoideae</taxon>
        <taxon>50 kb inversion clade</taxon>
        <taxon>NPAAA clade</taxon>
        <taxon>indigoferoid/millettioid clade</taxon>
        <taxon>Phaseoleae</taxon>
        <taxon>Mucuna</taxon>
    </lineage>
</organism>
<sequence>KESGYVIKVLRFDRVYLFNCSPTRNIKGQTPQEAWSGVKPRKIQVFKIKTNAKEKVEKYKAKLVAKGYKQQHGVDYDEVFAPVARMEMIRLLISRAAQMDFKKVMSCKFEMAEIGLMSYYLGLEVKQMNDDIFVSQESYANKLRMWLQLLHMSSYLVKKIIEGV</sequence>
<comment type="caution">
    <text evidence="2">The sequence shown here is derived from an EMBL/GenBank/DDBJ whole genome shotgun (WGS) entry which is preliminary data.</text>
</comment>
<dbReference type="AlphaFoldDB" id="A0A371FVM9"/>